<name>A0ACC0Z2H0_9ROSI</name>
<accession>A0ACC0Z2H0</accession>
<protein>
    <submittedName>
        <fullName evidence="1">Uncharacterized protein</fullName>
    </submittedName>
</protein>
<sequence>MGREKNIAIHTCFELTPGTSRSFQFPPTWSGRLWGRTGCRFDPTRGQETCKTGDSGSNQIECNGLSASPPASLAEFTTGSGSGTQAFYDVSLVDGYNLSIIVKPSDGNCLVTGCVADLNQRCPAELRVEPDVRVHVKRLGILNIAVVERMVHPPPNSGFENGVFQSFEKARAIIGGSEVDKPRKEHPSSLLLKSKELIRLYVEDKWKVEFR</sequence>
<reference evidence="2" key="1">
    <citation type="journal article" date="2023" name="G3 (Bethesda)">
        <title>Genome assembly and association tests identify interacting loci associated with vigor, precocity, and sex in interspecific pistachio rootstocks.</title>
        <authorList>
            <person name="Palmer W."/>
            <person name="Jacygrad E."/>
            <person name="Sagayaradj S."/>
            <person name="Cavanaugh K."/>
            <person name="Han R."/>
            <person name="Bertier L."/>
            <person name="Beede B."/>
            <person name="Kafkas S."/>
            <person name="Golino D."/>
            <person name="Preece J."/>
            <person name="Michelmore R."/>
        </authorList>
    </citation>
    <scope>NUCLEOTIDE SEQUENCE [LARGE SCALE GENOMIC DNA]</scope>
</reference>
<gene>
    <name evidence="1" type="ORF">Pint_04036</name>
</gene>
<keyword evidence="2" id="KW-1185">Reference proteome</keyword>
<evidence type="ECO:0000313" key="1">
    <source>
        <dbReference type="EMBL" id="KAJ0044629.1"/>
    </source>
</evidence>
<evidence type="ECO:0000313" key="2">
    <source>
        <dbReference type="Proteomes" id="UP001163603"/>
    </source>
</evidence>
<organism evidence="1 2">
    <name type="scientific">Pistacia integerrima</name>
    <dbReference type="NCBI Taxonomy" id="434235"/>
    <lineage>
        <taxon>Eukaryota</taxon>
        <taxon>Viridiplantae</taxon>
        <taxon>Streptophyta</taxon>
        <taxon>Embryophyta</taxon>
        <taxon>Tracheophyta</taxon>
        <taxon>Spermatophyta</taxon>
        <taxon>Magnoliopsida</taxon>
        <taxon>eudicotyledons</taxon>
        <taxon>Gunneridae</taxon>
        <taxon>Pentapetalae</taxon>
        <taxon>rosids</taxon>
        <taxon>malvids</taxon>
        <taxon>Sapindales</taxon>
        <taxon>Anacardiaceae</taxon>
        <taxon>Pistacia</taxon>
    </lineage>
</organism>
<proteinExistence type="predicted"/>
<dbReference type="Proteomes" id="UP001163603">
    <property type="component" value="Chromosome 3"/>
</dbReference>
<dbReference type="EMBL" id="CM047738">
    <property type="protein sequence ID" value="KAJ0044629.1"/>
    <property type="molecule type" value="Genomic_DNA"/>
</dbReference>
<comment type="caution">
    <text evidence="1">The sequence shown here is derived from an EMBL/GenBank/DDBJ whole genome shotgun (WGS) entry which is preliminary data.</text>
</comment>